<gene>
    <name evidence="3" type="ORF">DWW10_17465</name>
</gene>
<dbReference type="Gene3D" id="3.40.50.2000">
    <property type="entry name" value="Glycogen Phosphorylase B"/>
    <property type="match status" value="2"/>
</dbReference>
<dbReference type="GO" id="GO:0016757">
    <property type="term" value="F:glycosyltransferase activity"/>
    <property type="evidence" value="ECO:0007669"/>
    <property type="project" value="InterPro"/>
</dbReference>
<dbReference type="AlphaFoldDB" id="A0A412Y098"/>
<feature type="domain" description="Glycosyl transferase family 1" evidence="1">
    <location>
        <begin position="205"/>
        <end position="367"/>
    </location>
</feature>
<name>A0A412Y098_9BACE</name>
<feature type="domain" description="Glycosyltransferase subfamily 4-like N-terminal" evidence="2">
    <location>
        <begin position="22"/>
        <end position="164"/>
    </location>
</feature>
<dbReference type="EMBL" id="QRZF01000013">
    <property type="protein sequence ID" value="RGV50990.1"/>
    <property type="molecule type" value="Genomic_DNA"/>
</dbReference>
<dbReference type="PANTHER" id="PTHR12526:SF638">
    <property type="entry name" value="SPORE COAT PROTEIN SA"/>
    <property type="match status" value="1"/>
</dbReference>
<evidence type="ECO:0000259" key="2">
    <source>
        <dbReference type="Pfam" id="PF13477"/>
    </source>
</evidence>
<keyword evidence="3" id="KW-0808">Transferase</keyword>
<comment type="caution">
    <text evidence="3">The sequence shown here is derived from an EMBL/GenBank/DDBJ whole genome shotgun (WGS) entry which is preliminary data.</text>
</comment>
<dbReference type="Proteomes" id="UP000283850">
    <property type="component" value="Unassembled WGS sequence"/>
</dbReference>
<sequence length="388" mass="44819">MCIHIRMIQCLRTLTIFSMSKKILFVDNSTRCFCIFRLPVAKAFIAHGYEVFVMSPEPYEYYVDRITETGAVHIPYRIGPKFSLFGDFKLLVGFLKKYHQLKPNFIVHYTIKPNIYGSIASGINSISSLSVVPGTGSVFKNRGTISQIVWRLYRFAFRFSRKVWVLNEDDRDAFLQKHIIEERKIEILPGEGVDIHFFNYADYKRHTPFVFLYMGRMLREKGLEYLVEAVKRLHEKGVGGFEVQLLGLVDGLSKDVISEEEIRKWEREGLVRYLGSSPDVRLNIEESDCMVLPTFYGEGVPRSLMEACAMGRMVLATDNVGCRDIVQDGYNGVLCKPKDVDDLAFKMEIVLSMSEKEIREMGMNGRERVIAKFDERQIVNRYLEEICL</sequence>
<dbReference type="SUPFAM" id="SSF53756">
    <property type="entry name" value="UDP-Glycosyltransferase/glycogen phosphorylase"/>
    <property type="match status" value="1"/>
</dbReference>
<accession>A0A412Y098</accession>
<evidence type="ECO:0000313" key="3">
    <source>
        <dbReference type="EMBL" id="RGV50990.1"/>
    </source>
</evidence>
<dbReference type="InterPro" id="IPR028098">
    <property type="entry name" value="Glyco_trans_4-like_N"/>
</dbReference>
<reference evidence="3 4" key="1">
    <citation type="submission" date="2018-08" db="EMBL/GenBank/DDBJ databases">
        <title>A genome reference for cultivated species of the human gut microbiota.</title>
        <authorList>
            <person name="Zou Y."/>
            <person name="Xue W."/>
            <person name="Luo G."/>
        </authorList>
    </citation>
    <scope>NUCLEOTIDE SEQUENCE [LARGE SCALE GENOMIC DNA]</scope>
    <source>
        <strain evidence="3 4">AF14-32</strain>
    </source>
</reference>
<organism evidence="3 4">
    <name type="scientific">Bacteroides intestinalis</name>
    <dbReference type="NCBI Taxonomy" id="329854"/>
    <lineage>
        <taxon>Bacteria</taxon>
        <taxon>Pseudomonadati</taxon>
        <taxon>Bacteroidota</taxon>
        <taxon>Bacteroidia</taxon>
        <taxon>Bacteroidales</taxon>
        <taxon>Bacteroidaceae</taxon>
        <taxon>Bacteroides</taxon>
    </lineage>
</organism>
<dbReference type="Pfam" id="PF13477">
    <property type="entry name" value="Glyco_trans_4_2"/>
    <property type="match status" value="1"/>
</dbReference>
<protein>
    <submittedName>
        <fullName evidence="3">Glycosyltransferase family 1 protein</fullName>
    </submittedName>
</protein>
<dbReference type="PANTHER" id="PTHR12526">
    <property type="entry name" value="GLYCOSYLTRANSFERASE"/>
    <property type="match status" value="1"/>
</dbReference>
<evidence type="ECO:0000313" key="4">
    <source>
        <dbReference type="Proteomes" id="UP000283850"/>
    </source>
</evidence>
<dbReference type="CDD" id="cd03808">
    <property type="entry name" value="GT4_CapM-like"/>
    <property type="match status" value="1"/>
</dbReference>
<proteinExistence type="predicted"/>
<dbReference type="InterPro" id="IPR001296">
    <property type="entry name" value="Glyco_trans_1"/>
</dbReference>
<dbReference type="Pfam" id="PF00534">
    <property type="entry name" value="Glycos_transf_1"/>
    <property type="match status" value="1"/>
</dbReference>
<evidence type="ECO:0000259" key="1">
    <source>
        <dbReference type="Pfam" id="PF00534"/>
    </source>
</evidence>